<dbReference type="AlphaFoldDB" id="A0AAN7JVB3"/>
<dbReference type="InterPro" id="IPR014830">
    <property type="entry name" value="Glycolipid_transfer_prot_dom"/>
</dbReference>
<keyword evidence="7" id="KW-1185">Reference proteome</keyword>
<evidence type="ECO:0000256" key="3">
    <source>
        <dbReference type="ARBA" id="ARBA00023055"/>
    </source>
</evidence>
<evidence type="ECO:0000256" key="2">
    <source>
        <dbReference type="ARBA" id="ARBA00022448"/>
    </source>
</evidence>
<evidence type="ECO:0000259" key="5">
    <source>
        <dbReference type="Pfam" id="PF08718"/>
    </source>
</evidence>
<dbReference type="FunFam" id="1.10.3520.10:FF:000005">
    <property type="entry name" value="Accelerated cell death 11"/>
    <property type="match status" value="1"/>
</dbReference>
<dbReference type="GO" id="GO:1902388">
    <property type="term" value="F:ceramide 1-phosphate transfer activity"/>
    <property type="evidence" value="ECO:0007669"/>
    <property type="project" value="TreeGrafter"/>
</dbReference>
<keyword evidence="3" id="KW-0445">Lipid transport</keyword>
<dbReference type="Proteomes" id="UP001345219">
    <property type="component" value="Chromosome 2"/>
</dbReference>
<sequence>MEADLSSECEMKIWKNTEKAYFAKKDERRKNKKNRDSISMPERFHRQSRGNGSRHHGSRPREAAERHHQERIQDQRHLAALWRRGRLRGSRYVPPVHDLMEASRRYATLHNILDLDIANGSVKTQGSHSRNLRRVRQGLDLIRVLFMQFIVSNDYSLKNAATTAYSQVCAPYHTWAVRTAVYAGMYTLPSRDQLLLKLGETDQTAGKKMERYINAAAPVIGYIDSLYLSRNIGLDW</sequence>
<dbReference type="GO" id="GO:1902387">
    <property type="term" value="F:ceramide 1-phosphate binding"/>
    <property type="evidence" value="ECO:0007669"/>
    <property type="project" value="TreeGrafter"/>
</dbReference>
<evidence type="ECO:0000313" key="6">
    <source>
        <dbReference type="EMBL" id="KAK4753522.1"/>
    </source>
</evidence>
<dbReference type="SUPFAM" id="SSF110004">
    <property type="entry name" value="Glycolipid transfer protein, GLTP"/>
    <property type="match status" value="1"/>
</dbReference>
<accession>A0AAN7JVB3</accession>
<keyword evidence="2" id="KW-0813">Transport</keyword>
<protein>
    <recommendedName>
        <fullName evidence="5">Glycolipid transfer protein domain-containing protein</fullName>
    </recommendedName>
</protein>
<evidence type="ECO:0000256" key="4">
    <source>
        <dbReference type="SAM" id="MobiDB-lite"/>
    </source>
</evidence>
<reference evidence="6 7" key="1">
    <citation type="journal article" date="2023" name="Hortic Res">
        <title>Pangenome of water caltrop reveals structural variations and asymmetric subgenome divergence after allopolyploidization.</title>
        <authorList>
            <person name="Zhang X."/>
            <person name="Chen Y."/>
            <person name="Wang L."/>
            <person name="Yuan Y."/>
            <person name="Fang M."/>
            <person name="Shi L."/>
            <person name="Lu R."/>
            <person name="Comes H.P."/>
            <person name="Ma Y."/>
            <person name="Chen Y."/>
            <person name="Huang G."/>
            <person name="Zhou Y."/>
            <person name="Zheng Z."/>
            <person name="Qiu Y."/>
        </authorList>
    </citation>
    <scope>NUCLEOTIDE SEQUENCE [LARGE SCALE GENOMIC DNA]</scope>
    <source>
        <tissue evidence="6">Roots</tissue>
    </source>
</reference>
<gene>
    <name evidence="6" type="ORF">SAY87_001626</name>
</gene>
<evidence type="ECO:0000313" key="7">
    <source>
        <dbReference type="Proteomes" id="UP001345219"/>
    </source>
</evidence>
<dbReference type="EMBL" id="JAXIOK010000015">
    <property type="protein sequence ID" value="KAK4753522.1"/>
    <property type="molecule type" value="Genomic_DNA"/>
</dbReference>
<feature type="compositionally biased region" description="Basic and acidic residues" evidence="4">
    <location>
        <begin position="59"/>
        <end position="73"/>
    </location>
</feature>
<dbReference type="PANTHER" id="PTHR10219">
    <property type="entry name" value="GLYCOLIPID TRANSFER PROTEIN-RELATED"/>
    <property type="match status" value="1"/>
</dbReference>
<dbReference type="PANTHER" id="PTHR10219:SF28">
    <property type="entry name" value="ACD11 HOMOLOG PROTEIN"/>
    <property type="match status" value="1"/>
</dbReference>
<dbReference type="Gene3D" id="1.10.3520.10">
    <property type="entry name" value="Glycolipid transfer protein"/>
    <property type="match status" value="1"/>
</dbReference>
<dbReference type="Pfam" id="PF08718">
    <property type="entry name" value="GLTP"/>
    <property type="match status" value="1"/>
</dbReference>
<proteinExistence type="inferred from homology"/>
<dbReference type="GO" id="GO:0016020">
    <property type="term" value="C:membrane"/>
    <property type="evidence" value="ECO:0007669"/>
    <property type="project" value="TreeGrafter"/>
</dbReference>
<feature type="domain" description="Glycolipid transfer protein" evidence="5">
    <location>
        <begin position="101"/>
        <end position="200"/>
    </location>
</feature>
<comment type="caution">
    <text evidence="6">The sequence shown here is derived from an EMBL/GenBank/DDBJ whole genome shotgun (WGS) entry which is preliminary data.</text>
</comment>
<feature type="compositionally biased region" description="Basic residues" evidence="4">
    <location>
        <begin position="46"/>
        <end position="58"/>
    </location>
</feature>
<feature type="region of interest" description="Disordered" evidence="4">
    <location>
        <begin position="25"/>
        <end position="73"/>
    </location>
</feature>
<dbReference type="GO" id="GO:0005829">
    <property type="term" value="C:cytosol"/>
    <property type="evidence" value="ECO:0007669"/>
    <property type="project" value="TreeGrafter"/>
</dbReference>
<comment type="similarity">
    <text evidence="1">Belongs to the GLTP family.</text>
</comment>
<evidence type="ECO:0000256" key="1">
    <source>
        <dbReference type="ARBA" id="ARBA00007148"/>
    </source>
</evidence>
<dbReference type="InterPro" id="IPR036497">
    <property type="entry name" value="GLTP_sf"/>
</dbReference>
<name>A0AAN7JVB3_9MYRT</name>
<organism evidence="6 7">
    <name type="scientific">Trapa incisa</name>
    <dbReference type="NCBI Taxonomy" id="236973"/>
    <lineage>
        <taxon>Eukaryota</taxon>
        <taxon>Viridiplantae</taxon>
        <taxon>Streptophyta</taxon>
        <taxon>Embryophyta</taxon>
        <taxon>Tracheophyta</taxon>
        <taxon>Spermatophyta</taxon>
        <taxon>Magnoliopsida</taxon>
        <taxon>eudicotyledons</taxon>
        <taxon>Gunneridae</taxon>
        <taxon>Pentapetalae</taxon>
        <taxon>rosids</taxon>
        <taxon>malvids</taxon>
        <taxon>Myrtales</taxon>
        <taxon>Lythraceae</taxon>
        <taxon>Trapa</taxon>
    </lineage>
</organism>